<evidence type="ECO:0000313" key="4">
    <source>
        <dbReference type="Proteomes" id="UP000735874"/>
    </source>
</evidence>
<protein>
    <submittedName>
        <fullName evidence="3">Uncharacterized protein</fullName>
    </submittedName>
</protein>
<dbReference type="SUPFAM" id="SSF53067">
    <property type="entry name" value="Actin-like ATPase domain"/>
    <property type="match status" value="1"/>
</dbReference>
<gene>
    <name evidence="3" type="ORF">PC113_g6708</name>
</gene>
<dbReference type="SUPFAM" id="SSF100934">
    <property type="entry name" value="Heat shock protein 70kD (HSP70), C-terminal subdomain"/>
    <property type="match status" value="1"/>
</dbReference>
<sequence>MGGKTLDVSLIIENDVFKVKATAGGTHLGVEGFDNRLVETTVRNFVHGYKYKHREAITENQRAHRCLRLRVSVASARCRRRHSRTSRSTHYADDTRLSKGQVHEVVLVGSSTCIRKVQQLLSGSFNGKEPCKPIKQDEDMVCEEPKKYKSESEVRVEAKNALDNYAYNLCNSLNGEKLKEKTPEADKKAVDDKVPETLQWLDANQAAEKEEFESGPPGSAEAHKYGGSIENRAQLIFEVVGVVLSSLPLSQVGIRLSPVSETFGCKDSAPRETYGYDLVYLSVVERRGIHADNAGVSTNGVAHHFRSIYKLSNEKCKFTYEGMRI</sequence>
<evidence type="ECO:0000256" key="2">
    <source>
        <dbReference type="ARBA" id="ARBA00022840"/>
    </source>
</evidence>
<dbReference type="Gene3D" id="1.20.1270.10">
    <property type="match status" value="1"/>
</dbReference>
<dbReference type="Pfam" id="PF00012">
    <property type="entry name" value="HSP70"/>
    <property type="match status" value="2"/>
</dbReference>
<keyword evidence="2" id="KW-0067">ATP-binding</keyword>
<proteinExistence type="predicted"/>
<dbReference type="Gene3D" id="3.30.420.40">
    <property type="match status" value="2"/>
</dbReference>
<dbReference type="InterPro" id="IPR013126">
    <property type="entry name" value="Hsp_70_fam"/>
</dbReference>
<keyword evidence="1" id="KW-0547">Nucleotide-binding</keyword>
<dbReference type="AlphaFoldDB" id="A0A8T0ZHU8"/>
<accession>A0A8T0ZHU8</accession>
<dbReference type="Proteomes" id="UP000735874">
    <property type="component" value="Unassembled WGS sequence"/>
</dbReference>
<dbReference type="GO" id="GO:0140662">
    <property type="term" value="F:ATP-dependent protein folding chaperone"/>
    <property type="evidence" value="ECO:0007669"/>
    <property type="project" value="InterPro"/>
</dbReference>
<dbReference type="InterPro" id="IPR043129">
    <property type="entry name" value="ATPase_NBD"/>
</dbReference>
<dbReference type="InterPro" id="IPR013785">
    <property type="entry name" value="Aldolase_TIM"/>
</dbReference>
<dbReference type="PANTHER" id="PTHR19375">
    <property type="entry name" value="HEAT SHOCK PROTEIN 70KDA"/>
    <property type="match status" value="1"/>
</dbReference>
<dbReference type="Gene3D" id="3.90.640.10">
    <property type="entry name" value="Actin, Chain A, domain 4"/>
    <property type="match status" value="1"/>
</dbReference>
<evidence type="ECO:0000256" key="1">
    <source>
        <dbReference type="ARBA" id="ARBA00022741"/>
    </source>
</evidence>
<dbReference type="SUPFAM" id="SSF51395">
    <property type="entry name" value="FMN-linked oxidoreductases"/>
    <property type="match status" value="1"/>
</dbReference>
<organism evidence="3 4">
    <name type="scientific">Phytophthora cactorum</name>
    <dbReference type="NCBI Taxonomy" id="29920"/>
    <lineage>
        <taxon>Eukaryota</taxon>
        <taxon>Sar</taxon>
        <taxon>Stramenopiles</taxon>
        <taxon>Oomycota</taxon>
        <taxon>Peronosporomycetes</taxon>
        <taxon>Peronosporales</taxon>
        <taxon>Peronosporaceae</taxon>
        <taxon>Phytophthora</taxon>
    </lineage>
</organism>
<dbReference type="InterPro" id="IPR029048">
    <property type="entry name" value="HSP70_C_sf"/>
</dbReference>
<dbReference type="EMBL" id="RCMG01000140">
    <property type="protein sequence ID" value="KAG2861985.1"/>
    <property type="molecule type" value="Genomic_DNA"/>
</dbReference>
<evidence type="ECO:0000313" key="3">
    <source>
        <dbReference type="EMBL" id="KAG2861985.1"/>
    </source>
</evidence>
<reference evidence="3" key="1">
    <citation type="submission" date="2018-10" db="EMBL/GenBank/DDBJ databases">
        <title>Effector identification in a new, highly contiguous assembly of the strawberry crown rot pathogen Phytophthora cactorum.</title>
        <authorList>
            <person name="Armitage A.D."/>
            <person name="Nellist C.F."/>
            <person name="Bates H."/>
            <person name="Vickerstaff R.J."/>
            <person name="Harrison R.J."/>
        </authorList>
    </citation>
    <scope>NUCLEOTIDE SEQUENCE</scope>
    <source>
        <strain evidence="3">15-7</strain>
    </source>
</reference>
<dbReference type="GO" id="GO:0005524">
    <property type="term" value="F:ATP binding"/>
    <property type="evidence" value="ECO:0007669"/>
    <property type="project" value="UniProtKB-KW"/>
</dbReference>
<dbReference type="Gene3D" id="3.20.20.70">
    <property type="entry name" value="Aldolase class I"/>
    <property type="match status" value="1"/>
</dbReference>
<name>A0A8T0ZHU8_9STRA</name>
<comment type="caution">
    <text evidence="3">The sequence shown here is derived from an EMBL/GenBank/DDBJ whole genome shotgun (WGS) entry which is preliminary data.</text>
</comment>